<dbReference type="AlphaFoldDB" id="A0ABD2Q829"/>
<evidence type="ECO:0000313" key="1">
    <source>
        <dbReference type="EMBL" id="KAL3315715.1"/>
    </source>
</evidence>
<keyword evidence="2" id="KW-1185">Reference proteome</keyword>
<evidence type="ECO:0000313" key="2">
    <source>
        <dbReference type="Proteomes" id="UP001626550"/>
    </source>
</evidence>
<organism evidence="1 2">
    <name type="scientific">Cichlidogyrus casuarinus</name>
    <dbReference type="NCBI Taxonomy" id="1844966"/>
    <lineage>
        <taxon>Eukaryota</taxon>
        <taxon>Metazoa</taxon>
        <taxon>Spiralia</taxon>
        <taxon>Lophotrochozoa</taxon>
        <taxon>Platyhelminthes</taxon>
        <taxon>Monogenea</taxon>
        <taxon>Monopisthocotylea</taxon>
        <taxon>Dactylogyridea</taxon>
        <taxon>Ancyrocephalidae</taxon>
        <taxon>Cichlidogyrus</taxon>
    </lineage>
</organism>
<gene>
    <name evidence="1" type="ORF">Ciccas_005646</name>
</gene>
<comment type="caution">
    <text evidence="1">The sequence shown here is derived from an EMBL/GenBank/DDBJ whole genome shotgun (WGS) entry which is preliminary data.</text>
</comment>
<accession>A0ABD2Q829</accession>
<proteinExistence type="predicted"/>
<reference evidence="1 2" key="1">
    <citation type="submission" date="2024-11" db="EMBL/GenBank/DDBJ databases">
        <title>Adaptive evolution of stress response genes in parasites aligns with host niche diversity.</title>
        <authorList>
            <person name="Hahn C."/>
            <person name="Resl P."/>
        </authorList>
    </citation>
    <scope>NUCLEOTIDE SEQUENCE [LARGE SCALE GENOMIC DNA]</scope>
    <source>
        <strain evidence="1">EGGRZ-B1_66</strain>
        <tissue evidence="1">Body</tissue>
    </source>
</reference>
<dbReference type="EMBL" id="JBJKFK010000681">
    <property type="protein sequence ID" value="KAL3315715.1"/>
    <property type="molecule type" value="Genomic_DNA"/>
</dbReference>
<sequence length="81" mass="9338">MKCIWKNSPDSNANKLCMDHGIQPPQAVQTCETSPCDTDCVDLSKVCRKNADFCQMSTYRYHCCKSCRQLFNEVKNKPDER</sequence>
<protein>
    <submittedName>
        <fullName evidence="1">Uncharacterized protein</fullName>
    </submittedName>
</protein>
<dbReference type="Proteomes" id="UP001626550">
    <property type="component" value="Unassembled WGS sequence"/>
</dbReference>
<name>A0ABD2Q829_9PLAT</name>